<protein>
    <recommendedName>
        <fullName evidence="3">DUF2622 domain-containing protein</fullName>
    </recommendedName>
</protein>
<evidence type="ECO:0000313" key="2">
    <source>
        <dbReference type="Proteomes" id="UP000444318"/>
    </source>
</evidence>
<sequence length="97" mass="10625">MINYIIYVSFTDAKPDSIERLSIELSKYNIAAGIKADDGRAYYLPPGTFTYNGKETINEVRDAIHSLAETIQPGASVLATEATTISWSGLKEVQNPV</sequence>
<evidence type="ECO:0000313" key="1">
    <source>
        <dbReference type="EMBL" id="MQA23671.1"/>
    </source>
</evidence>
<name>A0A843SNN1_9BURK</name>
<dbReference type="EMBL" id="WHUF01000012">
    <property type="protein sequence ID" value="MQA23671.1"/>
    <property type="molecule type" value="Genomic_DNA"/>
</dbReference>
<keyword evidence="2" id="KW-1185">Reference proteome</keyword>
<gene>
    <name evidence="1" type="ORF">GEV01_29530</name>
</gene>
<proteinExistence type="predicted"/>
<evidence type="ECO:0008006" key="3">
    <source>
        <dbReference type="Google" id="ProtNLM"/>
    </source>
</evidence>
<dbReference type="Proteomes" id="UP000444318">
    <property type="component" value="Unassembled WGS sequence"/>
</dbReference>
<dbReference type="AlphaFoldDB" id="A0A843SNN1"/>
<reference evidence="1 2" key="1">
    <citation type="submission" date="2019-10" db="EMBL/GenBank/DDBJ databases">
        <title>Two novel species isolated from a subtropical stream in China.</title>
        <authorList>
            <person name="Lu H."/>
        </authorList>
    </citation>
    <scope>NUCLEOTIDE SEQUENCE [LARGE SCALE GENOMIC DNA]</scope>
    <source>
        <strain evidence="1 2">FT103W</strain>
    </source>
</reference>
<accession>A0A843SNN1</accession>
<comment type="caution">
    <text evidence="1">The sequence shown here is derived from an EMBL/GenBank/DDBJ whole genome shotgun (WGS) entry which is preliminary data.</text>
</comment>
<dbReference type="RefSeq" id="WP_152809830.1">
    <property type="nucleotide sequence ID" value="NZ_WHUF01000012.1"/>
</dbReference>
<organism evidence="1 2">
    <name type="scientific">Rugamonas rivuli</name>
    <dbReference type="NCBI Taxonomy" id="2743358"/>
    <lineage>
        <taxon>Bacteria</taxon>
        <taxon>Pseudomonadati</taxon>
        <taxon>Pseudomonadota</taxon>
        <taxon>Betaproteobacteria</taxon>
        <taxon>Burkholderiales</taxon>
        <taxon>Oxalobacteraceae</taxon>
        <taxon>Telluria group</taxon>
        <taxon>Rugamonas</taxon>
    </lineage>
</organism>